<comment type="cofactor">
    <cofactor evidence="1">
        <name>Mg(2+)</name>
        <dbReference type="ChEBI" id="CHEBI:18420"/>
    </cofactor>
</comment>
<dbReference type="EMBL" id="CM001223">
    <property type="protein sequence ID" value="KEH22863.1"/>
    <property type="molecule type" value="Genomic_DNA"/>
</dbReference>
<dbReference type="InterPro" id="IPR004158">
    <property type="entry name" value="DUF247_pln"/>
</dbReference>
<keyword evidence="1" id="KW-0234">DNA repair</keyword>
<evidence type="ECO:0000313" key="5">
    <source>
        <dbReference type="Proteomes" id="UP000002051"/>
    </source>
</evidence>
<dbReference type="GO" id="GO:0005524">
    <property type="term" value="F:ATP binding"/>
    <property type="evidence" value="ECO:0007669"/>
    <property type="project" value="UniProtKB-KW"/>
</dbReference>
<keyword evidence="1" id="KW-0233">DNA recombination</keyword>
<gene>
    <name evidence="3" type="ordered locus">MTR_7g060105</name>
</gene>
<dbReference type="AlphaFoldDB" id="A0A072U173"/>
<proteinExistence type="inferred from homology"/>
<feature type="domain" description="DNA helicase Pif1-like DEAD-box helicase" evidence="2">
    <location>
        <begin position="52"/>
        <end position="138"/>
    </location>
</feature>
<dbReference type="PANTHER" id="PTHR10492">
    <property type="match status" value="1"/>
</dbReference>
<comment type="catalytic activity">
    <reaction evidence="1">
        <text>ATP + H2O = ADP + phosphate + H(+)</text>
        <dbReference type="Rhea" id="RHEA:13065"/>
        <dbReference type="ChEBI" id="CHEBI:15377"/>
        <dbReference type="ChEBI" id="CHEBI:15378"/>
        <dbReference type="ChEBI" id="CHEBI:30616"/>
        <dbReference type="ChEBI" id="CHEBI:43474"/>
        <dbReference type="ChEBI" id="CHEBI:456216"/>
        <dbReference type="EC" id="5.6.2.3"/>
    </reaction>
</comment>
<dbReference type="InterPro" id="IPR010285">
    <property type="entry name" value="DNA_helicase_pif1-like_DEAD"/>
</dbReference>
<dbReference type="GO" id="GO:0006310">
    <property type="term" value="P:DNA recombination"/>
    <property type="evidence" value="ECO:0007669"/>
    <property type="project" value="UniProtKB-KW"/>
</dbReference>
<keyword evidence="1" id="KW-0378">Hydrolase</keyword>
<keyword evidence="1" id="KW-0067">ATP-binding</keyword>
<keyword evidence="5" id="KW-1185">Reference proteome</keyword>
<dbReference type="HOGENOM" id="CLU_001324_8_1_1"/>
<dbReference type="GO" id="GO:0006281">
    <property type="term" value="P:DNA repair"/>
    <property type="evidence" value="ECO:0007669"/>
    <property type="project" value="UniProtKB-KW"/>
</dbReference>
<dbReference type="STRING" id="3880.A0A072U173"/>
<dbReference type="GO" id="GO:0016787">
    <property type="term" value="F:hydrolase activity"/>
    <property type="evidence" value="ECO:0007669"/>
    <property type="project" value="UniProtKB-KW"/>
</dbReference>
<accession>A0A072U173</accession>
<keyword evidence="1 3" id="KW-0347">Helicase</keyword>
<evidence type="ECO:0000313" key="3">
    <source>
        <dbReference type="EMBL" id="KEH22863.1"/>
    </source>
</evidence>
<dbReference type="Pfam" id="PF05970">
    <property type="entry name" value="PIF1"/>
    <property type="match status" value="1"/>
</dbReference>
<reference evidence="3 5" key="1">
    <citation type="journal article" date="2011" name="Nature">
        <title>The Medicago genome provides insight into the evolution of rhizobial symbioses.</title>
        <authorList>
            <person name="Young N.D."/>
            <person name="Debelle F."/>
            <person name="Oldroyd G.E."/>
            <person name="Geurts R."/>
            <person name="Cannon S.B."/>
            <person name="Udvardi M.K."/>
            <person name="Benedito V.A."/>
            <person name="Mayer K.F."/>
            <person name="Gouzy J."/>
            <person name="Schoof H."/>
            <person name="Van de Peer Y."/>
            <person name="Proost S."/>
            <person name="Cook D.R."/>
            <person name="Meyers B.C."/>
            <person name="Spannagl M."/>
            <person name="Cheung F."/>
            <person name="De Mita S."/>
            <person name="Krishnakumar V."/>
            <person name="Gundlach H."/>
            <person name="Zhou S."/>
            <person name="Mudge J."/>
            <person name="Bharti A.K."/>
            <person name="Murray J.D."/>
            <person name="Naoumkina M.A."/>
            <person name="Rosen B."/>
            <person name="Silverstein K.A."/>
            <person name="Tang H."/>
            <person name="Rombauts S."/>
            <person name="Zhao P.X."/>
            <person name="Zhou P."/>
            <person name="Barbe V."/>
            <person name="Bardou P."/>
            <person name="Bechner M."/>
            <person name="Bellec A."/>
            <person name="Berger A."/>
            <person name="Berges H."/>
            <person name="Bidwell S."/>
            <person name="Bisseling T."/>
            <person name="Choisne N."/>
            <person name="Couloux A."/>
            <person name="Denny R."/>
            <person name="Deshpande S."/>
            <person name="Dai X."/>
            <person name="Doyle J.J."/>
            <person name="Dudez A.M."/>
            <person name="Farmer A.D."/>
            <person name="Fouteau S."/>
            <person name="Franken C."/>
            <person name="Gibelin C."/>
            <person name="Gish J."/>
            <person name="Goldstein S."/>
            <person name="Gonzalez A.J."/>
            <person name="Green P.J."/>
            <person name="Hallab A."/>
            <person name="Hartog M."/>
            <person name="Hua A."/>
            <person name="Humphray S.J."/>
            <person name="Jeong D.H."/>
            <person name="Jing Y."/>
            <person name="Jocker A."/>
            <person name="Kenton S.M."/>
            <person name="Kim D.J."/>
            <person name="Klee K."/>
            <person name="Lai H."/>
            <person name="Lang C."/>
            <person name="Lin S."/>
            <person name="Macmil S.L."/>
            <person name="Magdelenat G."/>
            <person name="Matthews L."/>
            <person name="McCorrison J."/>
            <person name="Monaghan E.L."/>
            <person name="Mun J.H."/>
            <person name="Najar F.Z."/>
            <person name="Nicholson C."/>
            <person name="Noirot C."/>
            <person name="O'Bleness M."/>
            <person name="Paule C.R."/>
            <person name="Poulain J."/>
            <person name="Prion F."/>
            <person name="Qin B."/>
            <person name="Qu C."/>
            <person name="Retzel E.F."/>
            <person name="Riddle C."/>
            <person name="Sallet E."/>
            <person name="Samain S."/>
            <person name="Samson N."/>
            <person name="Sanders I."/>
            <person name="Saurat O."/>
            <person name="Scarpelli C."/>
            <person name="Schiex T."/>
            <person name="Segurens B."/>
            <person name="Severin A.J."/>
            <person name="Sherrier D.J."/>
            <person name="Shi R."/>
            <person name="Sims S."/>
            <person name="Singer S.R."/>
            <person name="Sinharoy S."/>
            <person name="Sterck L."/>
            <person name="Viollet A."/>
            <person name="Wang B.B."/>
            <person name="Wang K."/>
            <person name="Wang M."/>
            <person name="Wang X."/>
            <person name="Warfsmann J."/>
            <person name="Weissenbach J."/>
            <person name="White D.D."/>
            <person name="White J.D."/>
            <person name="Wiley G.B."/>
            <person name="Wincker P."/>
            <person name="Xing Y."/>
            <person name="Yang L."/>
            <person name="Yao Z."/>
            <person name="Ying F."/>
            <person name="Zhai J."/>
            <person name="Zhou L."/>
            <person name="Zuber A."/>
            <person name="Denarie J."/>
            <person name="Dixon R.A."/>
            <person name="May G.D."/>
            <person name="Schwartz D.C."/>
            <person name="Rogers J."/>
            <person name="Quetier F."/>
            <person name="Town C.D."/>
            <person name="Roe B.A."/>
        </authorList>
    </citation>
    <scope>NUCLEOTIDE SEQUENCE [LARGE SCALE GENOMIC DNA]</scope>
    <source>
        <strain evidence="3">A17</strain>
        <strain evidence="4 5">cv. Jemalong A17</strain>
    </source>
</reference>
<dbReference type="EC" id="5.6.2.3" evidence="1"/>
<dbReference type="PANTHER" id="PTHR10492:SF74">
    <property type="entry name" value="ATP-DEPENDENT DNA HELICASE"/>
    <property type="match status" value="1"/>
</dbReference>
<keyword evidence="1" id="KW-0547">Nucleotide-binding</keyword>
<comment type="similarity">
    <text evidence="1">Belongs to the helicase family.</text>
</comment>
<dbReference type="Pfam" id="PF03140">
    <property type="entry name" value="DUF247"/>
    <property type="match status" value="1"/>
</dbReference>
<evidence type="ECO:0000259" key="2">
    <source>
        <dbReference type="Pfam" id="PF05970"/>
    </source>
</evidence>
<dbReference type="EnsemblPlants" id="KEH22863">
    <property type="protein sequence ID" value="KEH22863"/>
    <property type="gene ID" value="MTR_7g060105"/>
</dbReference>
<sequence>MDSLIEHPEEVKLLRSKGILLNSLGSDEEIADLFKIIGTDLIPNTETYFEVGIPFGGKVVVLGGDFRQILPVIPKGTRQEVVHASINSSYLWHYYELLTLTTNMRLLHDYSSHDLRKRKELGEWVLKIGDGSIGEVNDEDIKLQIPGDLPIHNTGDHIASIVDCIYPSLLRNMHDPSFF</sequence>
<dbReference type="GO" id="GO:0000723">
    <property type="term" value="P:telomere maintenance"/>
    <property type="evidence" value="ECO:0007669"/>
    <property type="project" value="InterPro"/>
</dbReference>
<protein>
    <recommendedName>
        <fullName evidence="1">ATP-dependent DNA helicase</fullName>
        <ecNumber evidence="1">5.6.2.3</ecNumber>
    </recommendedName>
</protein>
<organism evidence="3 5">
    <name type="scientific">Medicago truncatula</name>
    <name type="common">Barrel medic</name>
    <name type="synonym">Medicago tribuloides</name>
    <dbReference type="NCBI Taxonomy" id="3880"/>
    <lineage>
        <taxon>Eukaryota</taxon>
        <taxon>Viridiplantae</taxon>
        <taxon>Streptophyta</taxon>
        <taxon>Embryophyta</taxon>
        <taxon>Tracheophyta</taxon>
        <taxon>Spermatophyta</taxon>
        <taxon>Magnoliopsida</taxon>
        <taxon>eudicotyledons</taxon>
        <taxon>Gunneridae</taxon>
        <taxon>Pentapetalae</taxon>
        <taxon>rosids</taxon>
        <taxon>fabids</taxon>
        <taxon>Fabales</taxon>
        <taxon>Fabaceae</taxon>
        <taxon>Papilionoideae</taxon>
        <taxon>50 kb inversion clade</taxon>
        <taxon>NPAAA clade</taxon>
        <taxon>Hologalegina</taxon>
        <taxon>IRL clade</taxon>
        <taxon>Trifolieae</taxon>
        <taxon>Medicago</taxon>
    </lineage>
</organism>
<evidence type="ECO:0000256" key="1">
    <source>
        <dbReference type="RuleBase" id="RU363044"/>
    </source>
</evidence>
<dbReference type="Proteomes" id="UP000002051">
    <property type="component" value="Unassembled WGS sequence"/>
</dbReference>
<name>A0A072U173_MEDTR</name>
<evidence type="ECO:0000313" key="4">
    <source>
        <dbReference type="EnsemblPlants" id="KEH22863"/>
    </source>
</evidence>
<dbReference type="GO" id="GO:0043139">
    <property type="term" value="F:5'-3' DNA helicase activity"/>
    <property type="evidence" value="ECO:0007669"/>
    <property type="project" value="UniProtKB-EC"/>
</dbReference>
<keyword evidence="1" id="KW-0227">DNA damage</keyword>
<reference evidence="3 5" key="2">
    <citation type="journal article" date="2014" name="BMC Genomics">
        <title>An improved genome release (version Mt4.0) for the model legume Medicago truncatula.</title>
        <authorList>
            <person name="Tang H."/>
            <person name="Krishnakumar V."/>
            <person name="Bidwell S."/>
            <person name="Rosen B."/>
            <person name="Chan A."/>
            <person name="Zhou S."/>
            <person name="Gentzbittel L."/>
            <person name="Childs K.L."/>
            <person name="Yandell M."/>
            <person name="Gundlach H."/>
            <person name="Mayer K.F."/>
            <person name="Schwartz D.C."/>
            <person name="Town C.D."/>
        </authorList>
    </citation>
    <scope>GENOME REANNOTATION</scope>
    <source>
        <strain evidence="3">A17</strain>
        <strain evidence="4 5">cv. Jemalong A17</strain>
    </source>
</reference>
<reference evidence="4" key="3">
    <citation type="submission" date="2015-04" db="UniProtKB">
        <authorList>
            <consortium name="EnsemblPlants"/>
        </authorList>
    </citation>
    <scope>IDENTIFICATION</scope>
    <source>
        <strain evidence="4">cv. Jemalong A17</strain>
    </source>
</reference>